<proteinExistence type="predicted"/>
<reference evidence="1" key="2">
    <citation type="submission" date="2022-06" db="UniProtKB">
        <authorList>
            <consortium name="EnsemblMetazoa"/>
        </authorList>
    </citation>
    <scope>IDENTIFICATION</scope>
    <source>
        <strain evidence="1">DF5081</strain>
    </source>
</reference>
<name>A0A8R1IUC5_CAEJA</name>
<accession>A0A8R1IUC5</accession>
<dbReference type="EnsemblMetazoa" id="CJA41877.1">
    <property type="protein sequence ID" value="CJA41877.1"/>
    <property type="gene ID" value="WBGene00217725"/>
</dbReference>
<organism evidence="1 2">
    <name type="scientific">Caenorhabditis japonica</name>
    <dbReference type="NCBI Taxonomy" id="281687"/>
    <lineage>
        <taxon>Eukaryota</taxon>
        <taxon>Metazoa</taxon>
        <taxon>Ecdysozoa</taxon>
        <taxon>Nematoda</taxon>
        <taxon>Chromadorea</taxon>
        <taxon>Rhabditida</taxon>
        <taxon>Rhabditina</taxon>
        <taxon>Rhabditomorpha</taxon>
        <taxon>Rhabditoidea</taxon>
        <taxon>Rhabditidae</taxon>
        <taxon>Peloderinae</taxon>
        <taxon>Caenorhabditis</taxon>
    </lineage>
</organism>
<evidence type="ECO:0000313" key="1">
    <source>
        <dbReference type="EnsemblMetazoa" id="CJA41877.1"/>
    </source>
</evidence>
<protein>
    <submittedName>
        <fullName evidence="1">Uncharacterized protein</fullName>
    </submittedName>
</protein>
<keyword evidence="2" id="KW-1185">Reference proteome</keyword>
<reference evidence="2" key="1">
    <citation type="submission" date="2010-08" db="EMBL/GenBank/DDBJ databases">
        <authorList>
            <consortium name="Caenorhabditis japonica Sequencing Consortium"/>
            <person name="Wilson R.K."/>
        </authorList>
    </citation>
    <scope>NUCLEOTIDE SEQUENCE [LARGE SCALE GENOMIC DNA]</scope>
    <source>
        <strain evidence="2">DF5081</strain>
    </source>
</reference>
<dbReference type="Proteomes" id="UP000005237">
    <property type="component" value="Unassembled WGS sequence"/>
</dbReference>
<sequence>MNGHVETVSARLAKTNNTLKALAGANWESSSKKTILRTFKAIIKPLATYTGPAWHHLMSETQKTKLEKQYVGELKACCGLTKDTARI</sequence>
<dbReference type="AlphaFoldDB" id="A0A8R1IUC5"/>
<evidence type="ECO:0000313" key="2">
    <source>
        <dbReference type="Proteomes" id="UP000005237"/>
    </source>
</evidence>